<dbReference type="PROSITE" id="PS51155">
    <property type="entry name" value="CHIT_BIND_RR_2"/>
    <property type="match status" value="2"/>
</dbReference>
<feature type="region of interest" description="Disordered" evidence="2">
    <location>
        <begin position="464"/>
        <end position="525"/>
    </location>
</feature>
<reference evidence="5" key="1">
    <citation type="submission" date="2025-08" db="UniProtKB">
        <authorList>
            <consortium name="RefSeq"/>
        </authorList>
    </citation>
    <scope>IDENTIFICATION</scope>
    <source>
        <strain evidence="5">11010-0011.00</strain>
        <tissue evidence="5">Whole body</tissue>
    </source>
</reference>
<evidence type="ECO:0000256" key="1">
    <source>
        <dbReference type="PROSITE-ProRule" id="PRU00497"/>
    </source>
</evidence>
<gene>
    <name evidence="5" type="primary">LOC115632685</name>
</gene>
<sequence length="666" mass="69052">MCSKFVLTICVLLPLWLNYVLCATTVRPYKFGFTIDEQQHRAEQKDERGIVMGEFGFITADGIYHVTVYATDEDGKFRILSMRNYPYAGPVAPKTLATTAATTTTVRTVPTAQLPKHNFNTEACSGCFLKKSSPGNTKTEIRPLSQSLPPQDTISTSAGIGQGPYAPLPFLDALGQQNGAVVGTYGIPTLSQQTPTQSQQHKTTPNTHGQGPVLTGITGTVKSQIQLGSSPNSNFNIKVGVPAATTQQQKLAGKQSNTGTGFVGQPTSTLNGSPKISGANVVSPTILGSSAGQPTYALVGLPIHGPASRISSGIPTLSSLSNSNANVGVSPTAPQQQQLAGQPNANNYGKQSNTGTAFAGQQTNKINGSPKIFGANLVNPTILGTPAGQSTYALLDLPSQGPASRISSGIASPITSQVVEGTLGTLVLPMTHDLRKVVGSQINQQRPLLAGAASNIVNTRLSSPAAQNTLKPSTQNSIPNTLNSLSQGQGQGQRLSTPQSSSKPGGSIGSIGSPGSPGSAGADAASPTVNAVGVGVGEVKTTTNTAFSPTLQGGKAQNSPPATLPATYGSVGGGSSVAAGASDVGDLYRFKYLLDYNGHEETGGRNGYKQGTYFAIGEDSVARTIEYIANEFGFQPHVSWRKVDAAALPAENTLKDYEFKWFKSAE</sequence>
<feature type="compositionally biased region" description="Low complexity" evidence="2">
    <location>
        <begin position="191"/>
        <end position="205"/>
    </location>
</feature>
<proteinExistence type="predicted"/>
<accession>A0A6J2UCI2</accession>
<keyword evidence="1" id="KW-0193">Cuticle</keyword>
<feature type="compositionally biased region" description="Low complexity" evidence="2">
    <location>
        <begin position="500"/>
        <end position="525"/>
    </location>
</feature>
<feature type="region of interest" description="Disordered" evidence="2">
    <location>
        <begin position="325"/>
        <end position="356"/>
    </location>
</feature>
<feature type="chain" id="PRO_5026659144" evidence="3">
    <location>
        <begin position="23"/>
        <end position="666"/>
    </location>
</feature>
<dbReference type="OrthoDB" id="6362401at2759"/>
<feature type="region of interest" description="Disordered" evidence="2">
    <location>
        <begin position="191"/>
        <end position="212"/>
    </location>
</feature>
<organism evidence="4 5">
    <name type="scientific">Drosophila lebanonensis</name>
    <name type="common">Fruit fly</name>
    <name type="synonym">Scaptodrosophila lebanonensis</name>
    <dbReference type="NCBI Taxonomy" id="7225"/>
    <lineage>
        <taxon>Eukaryota</taxon>
        <taxon>Metazoa</taxon>
        <taxon>Ecdysozoa</taxon>
        <taxon>Arthropoda</taxon>
        <taxon>Hexapoda</taxon>
        <taxon>Insecta</taxon>
        <taxon>Pterygota</taxon>
        <taxon>Neoptera</taxon>
        <taxon>Endopterygota</taxon>
        <taxon>Diptera</taxon>
        <taxon>Brachycera</taxon>
        <taxon>Muscomorpha</taxon>
        <taxon>Ephydroidea</taxon>
        <taxon>Drosophilidae</taxon>
        <taxon>Scaptodrosophila</taxon>
    </lineage>
</organism>
<dbReference type="GO" id="GO:0042302">
    <property type="term" value="F:structural constituent of cuticle"/>
    <property type="evidence" value="ECO:0007669"/>
    <property type="project" value="UniProtKB-UniRule"/>
</dbReference>
<evidence type="ECO:0000256" key="3">
    <source>
        <dbReference type="SAM" id="SignalP"/>
    </source>
</evidence>
<keyword evidence="3" id="KW-0732">Signal</keyword>
<protein>
    <submittedName>
        <fullName evidence="5">Protein lethal(3)malignant blood neoplasm 1</fullName>
    </submittedName>
</protein>
<dbReference type="RefSeq" id="XP_030385780.1">
    <property type="nucleotide sequence ID" value="XM_030529920.1"/>
</dbReference>
<evidence type="ECO:0000313" key="5">
    <source>
        <dbReference type="RefSeq" id="XP_030385780.1"/>
    </source>
</evidence>
<feature type="compositionally biased region" description="Polar residues" evidence="2">
    <location>
        <begin position="464"/>
        <end position="486"/>
    </location>
</feature>
<feature type="signal peptide" evidence="3">
    <location>
        <begin position="1"/>
        <end position="22"/>
    </location>
</feature>
<evidence type="ECO:0000256" key="2">
    <source>
        <dbReference type="SAM" id="MobiDB-lite"/>
    </source>
</evidence>
<dbReference type="Proteomes" id="UP000504634">
    <property type="component" value="Unplaced"/>
</dbReference>
<name>A0A6J2UCI2_DROLE</name>
<dbReference type="AlphaFoldDB" id="A0A6J2UCI2"/>
<dbReference type="GeneID" id="115632685"/>
<keyword evidence="4" id="KW-1185">Reference proteome</keyword>
<dbReference type="InterPro" id="IPR000618">
    <property type="entry name" value="Insect_cuticle"/>
</dbReference>
<evidence type="ECO:0000313" key="4">
    <source>
        <dbReference type="Proteomes" id="UP000504634"/>
    </source>
</evidence>
<dbReference type="Pfam" id="PF00379">
    <property type="entry name" value="Chitin_bind_4"/>
    <property type="match status" value="2"/>
</dbReference>